<keyword evidence="1" id="KW-0929">Antimicrobial</keyword>
<dbReference type="HOGENOM" id="CLU_161668_1_2_1"/>
<reference evidence="6" key="3">
    <citation type="submission" date="2015-04" db="UniProtKB">
        <authorList>
            <consortium name="EnsemblPlants"/>
        </authorList>
    </citation>
    <scope>IDENTIFICATION</scope>
    <source>
        <strain evidence="6">cv. Jemalong A17</strain>
    </source>
</reference>
<reference evidence="5 7" key="2">
    <citation type="journal article" date="2014" name="BMC Genomics">
        <title>An improved genome release (version Mt4.0) for the model legume Medicago truncatula.</title>
        <authorList>
            <person name="Tang H."/>
            <person name="Krishnakumar V."/>
            <person name="Bidwell S."/>
            <person name="Rosen B."/>
            <person name="Chan A."/>
            <person name="Zhou S."/>
            <person name="Gentzbittel L."/>
            <person name="Childs K.L."/>
            <person name="Yandell M."/>
            <person name="Gundlach H."/>
            <person name="Mayer K.F."/>
            <person name="Schwartz D.C."/>
            <person name="Town C.D."/>
        </authorList>
    </citation>
    <scope>GENOME REANNOTATION</scope>
    <source>
        <strain evidence="5">A17</strain>
        <strain evidence="6 7">cv. Jemalong A17</strain>
    </source>
</reference>
<keyword evidence="7" id="KW-1185">Reference proteome</keyword>
<feature type="chain" id="PRO_5014500270" evidence="3">
    <location>
        <begin position="28"/>
        <end position="76"/>
    </location>
</feature>
<accession>A0A072V4W2</accession>
<dbReference type="PaxDb" id="3880-AES64787"/>
<evidence type="ECO:0000313" key="6">
    <source>
        <dbReference type="EnsemblPlants" id="KEH37059"/>
    </source>
</evidence>
<dbReference type="GO" id="GO:0006952">
    <property type="term" value="P:defense response"/>
    <property type="evidence" value="ECO:0000318"/>
    <property type="project" value="GO_Central"/>
</dbReference>
<evidence type="ECO:0000259" key="4">
    <source>
        <dbReference type="SMART" id="SM00505"/>
    </source>
</evidence>
<dbReference type="SMART" id="SM00505">
    <property type="entry name" value="Knot1"/>
    <property type="match status" value="1"/>
</dbReference>
<dbReference type="Proteomes" id="UP000002051">
    <property type="component" value="Chromosome 2"/>
</dbReference>
<dbReference type="EnsemblPlants" id="KEH37059">
    <property type="protein sequence ID" value="KEH37059"/>
    <property type="gene ID" value="MTR_2g030315"/>
</dbReference>
<dbReference type="InterPro" id="IPR003614">
    <property type="entry name" value="Knottins"/>
</dbReference>
<proteinExistence type="predicted"/>
<evidence type="ECO:0000313" key="5">
    <source>
        <dbReference type="EMBL" id="KEH37059.1"/>
    </source>
</evidence>
<protein>
    <submittedName>
        <fullName evidence="5">Defensin</fullName>
    </submittedName>
</protein>
<gene>
    <name evidence="5" type="ordered locus">MTR_2g030315</name>
</gene>
<evidence type="ECO:0000256" key="1">
    <source>
        <dbReference type="ARBA" id="ARBA00022529"/>
    </source>
</evidence>
<evidence type="ECO:0000313" key="7">
    <source>
        <dbReference type="Proteomes" id="UP000002051"/>
    </source>
</evidence>
<dbReference type="GO" id="GO:0050832">
    <property type="term" value="P:defense response to fungus"/>
    <property type="evidence" value="ECO:0007669"/>
    <property type="project" value="UniProtKB-KW"/>
</dbReference>
<dbReference type="GO" id="GO:0031640">
    <property type="term" value="P:killing of cells of another organism"/>
    <property type="evidence" value="ECO:0007669"/>
    <property type="project" value="UniProtKB-KW"/>
</dbReference>
<sequence>MEKKSLPGLCFLFLVLFLTQEESVVIGAKVCQVPSRTFTGVCVPLDFPFCDSDCKKKEHAIKGKCVAFSCYCIKGC</sequence>
<dbReference type="SMR" id="A0A072V4W2"/>
<dbReference type="AlphaFoldDB" id="A0A072V4W2"/>
<dbReference type="SUPFAM" id="SSF57095">
    <property type="entry name" value="Scorpion toxin-like"/>
    <property type="match status" value="1"/>
</dbReference>
<organism evidence="5 7">
    <name type="scientific">Medicago truncatula</name>
    <name type="common">Barrel medic</name>
    <name type="synonym">Medicago tribuloides</name>
    <dbReference type="NCBI Taxonomy" id="3880"/>
    <lineage>
        <taxon>Eukaryota</taxon>
        <taxon>Viridiplantae</taxon>
        <taxon>Streptophyta</taxon>
        <taxon>Embryophyta</taxon>
        <taxon>Tracheophyta</taxon>
        <taxon>Spermatophyta</taxon>
        <taxon>Magnoliopsida</taxon>
        <taxon>eudicotyledons</taxon>
        <taxon>Gunneridae</taxon>
        <taxon>Pentapetalae</taxon>
        <taxon>rosids</taxon>
        <taxon>fabids</taxon>
        <taxon>Fabales</taxon>
        <taxon>Fabaceae</taxon>
        <taxon>Papilionoideae</taxon>
        <taxon>50 kb inversion clade</taxon>
        <taxon>NPAAA clade</taxon>
        <taxon>Hologalegina</taxon>
        <taxon>IRL clade</taxon>
        <taxon>Trifolieae</taxon>
        <taxon>Medicago</taxon>
    </lineage>
</organism>
<keyword evidence="3" id="KW-0732">Signal</keyword>
<reference evidence="5 7" key="1">
    <citation type="journal article" date="2011" name="Nature">
        <title>The Medicago genome provides insight into the evolution of rhizobial symbioses.</title>
        <authorList>
            <person name="Young N.D."/>
            <person name="Debelle F."/>
            <person name="Oldroyd G.E."/>
            <person name="Geurts R."/>
            <person name="Cannon S.B."/>
            <person name="Udvardi M.K."/>
            <person name="Benedito V.A."/>
            <person name="Mayer K.F."/>
            <person name="Gouzy J."/>
            <person name="Schoof H."/>
            <person name="Van de Peer Y."/>
            <person name="Proost S."/>
            <person name="Cook D.R."/>
            <person name="Meyers B.C."/>
            <person name="Spannagl M."/>
            <person name="Cheung F."/>
            <person name="De Mita S."/>
            <person name="Krishnakumar V."/>
            <person name="Gundlach H."/>
            <person name="Zhou S."/>
            <person name="Mudge J."/>
            <person name="Bharti A.K."/>
            <person name="Murray J.D."/>
            <person name="Naoumkina M.A."/>
            <person name="Rosen B."/>
            <person name="Silverstein K.A."/>
            <person name="Tang H."/>
            <person name="Rombauts S."/>
            <person name="Zhao P.X."/>
            <person name="Zhou P."/>
            <person name="Barbe V."/>
            <person name="Bardou P."/>
            <person name="Bechner M."/>
            <person name="Bellec A."/>
            <person name="Berger A."/>
            <person name="Berges H."/>
            <person name="Bidwell S."/>
            <person name="Bisseling T."/>
            <person name="Choisne N."/>
            <person name="Couloux A."/>
            <person name="Denny R."/>
            <person name="Deshpande S."/>
            <person name="Dai X."/>
            <person name="Doyle J.J."/>
            <person name="Dudez A.M."/>
            <person name="Farmer A.D."/>
            <person name="Fouteau S."/>
            <person name="Franken C."/>
            <person name="Gibelin C."/>
            <person name="Gish J."/>
            <person name="Goldstein S."/>
            <person name="Gonzalez A.J."/>
            <person name="Green P.J."/>
            <person name="Hallab A."/>
            <person name="Hartog M."/>
            <person name="Hua A."/>
            <person name="Humphray S.J."/>
            <person name="Jeong D.H."/>
            <person name="Jing Y."/>
            <person name="Jocker A."/>
            <person name="Kenton S.M."/>
            <person name="Kim D.J."/>
            <person name="Klee K."/>
            <person name="Lai H."/>
            <person name="Lang C."/>
            <person name="Lin S."/>
            <person name="Macmil S.L."/>
            <person name="Magdelenat G."/>
            <person name="Matthews L."/>
            <person name="McCorrison J."/>
            <person name="Monaghan E.L."/>
            <person name="Mun J.H."/>
            <person name="Najar F.Z."/>
            <person name="Nicholson C."/>
            <person name="Noirot C."/>
            <person name="O'Bleness M."/>
            <person name="Paule C.R."/>
            <person name="Poulain J."/>
            <person name="Prion F."/>
            <person name="Qin B."/>
            <person name="Qu C."/>
            <person name="Retzel E.F."/>
            <person name="Riddle C."/>
            <person name="Sallet E."/>
            <person name="Samain S."/>
            <person name="Samson N."/>
            <person name="Sanders I."/>
            <person name="Saurat O."/>
            <person name="Scarpelli C."/>
            <person name="Schiex T."/>
            <person name="Segurens B."/>
            <person name="Severin A.J."/>
            <person name="Sherrier D.J."/>
            <person name="Shi R."/>
            <person name="Sims S."/>
            <person name="Singer S.R."/>
            <person name="Sinharoy S."/>
            <person name="Sterck L."/>
            <person name="Viollet A."/>
            <person name="Wang B.B."/>
            <person name="Wang K."/>
            <person name="Wang M."/>
            <person name="Wang X."/>
            <person name="Warfsmann J."/>
            <person name="Weissenbach J."/>
            <person name="White D.D."/>
            <person name="White J.D."/>
            <person name="Wiley G.B."/>
            <person name="Wincker P."/>
            <person name="Xing Y."/>
            <person name="Yang L."/>
            <person name="Yao Z."/>
            <person name="Ying F."/>
            <person name="Zhai J."/>
            <person name="Zhou L."/>
            <person name="Zuber A."/>
            <person name="Denarie J."/>
            <person name="Dixon R.A."/>
            <person name="May G.D."/>
            <person name="Schwartz D.C."/>
            <person name="Rogers J."/>
            <person name="Quetier F."/>
            <person name="Town C.D."/>
            <person name="Roe B.A."/>
        </authorList>
    </citation>
    <scope>NUCLEOTIDE SEQUENCE [LARGE SCALE GENOMIC DNA]</scope>
    <source>
        <strain evidence="5">A17</strain>
        <strain evidence="6 7">cv. Jemalong A17</strain>
    </source>
</reference>
<keyword evidence="2" id="KW-0295">Fungicide</keyword>
<evidence type="ECO:0000256" key="3">
    <source>
        <dbReference type="SAM" id="SignalP"/>
    </source>
</evidence>
<name>A0A072V4W2_MEDTR</name>
<dbReference type="Gene3D" id="3.30.30.10">
    <property type="entry name" value="Knottin, scorpion toxin-like"/>
    <property type="match status" value="1"/>
</dbReference>
<evidence type="ECO:0000256" key="2">
    <source>
        <dbReference type="ARBA" id="ARBA00022577"/>
    </source>
</evidence>
<dbReference type="Pfam" id="PF00304">
    <property type="entry name" value="Gamma-thionin"/>
    <property type="match status" value="1"/>
</dbReference>
<feature type="signal peptide" evidence="3">
    <location>
        <begin position="1"/>
        <end position="27"/>
    </location>
</feature>
<dbReference type="InterPro" id="IPR036574">
    <property type="entry name" value="Scorpion_toxin-like_sf"/>
</dbReference>
<dbReference type="EMBL" id="CM001218">
    <property type="protein sequence ID" value="KEH37059.1"/>
    <property type="molecule type" value="Genomic_DNA"/>
</dbReference>
<feature type="domain" description="Knottins-like" evidence="4">
    <location>
        <begin position="30"/>
        <end position="76"/>
    </location>
</feature>